<dbReference type="PANTHER" id="PTHR32063:SF14">
    <property type="entry name" value="BLL4319 PROTEIN"/>
    <property type="match status" value="1"/>
</dbReference>
<keyword evidence="1" id="KW-0812">Transmembrane</keyword>
<dbReference type="SUPFAM" id="SSF82866">
    <property type="entry name" value="Multidrug efflux transporter AcrB transmembrane domain"/>
    <property type="match status" value="2"/>
</dbReference>
<dbReference type="InterPro" id="IPR001036">
    <property type="entry name" value="Acrflvin-R"/>
</dbReference>
<dbReference type="PANTHER" id="PTHR32063">
    <property type="match status" value="1"/>
</dbReference>
<keyword evidence="1" id="KW-1133">Transmembrane helix</keyword>
<dbReference type="SUPFAM" id="SSF82714">
    <property type="entry name" value="Multidrug efflux transporter AcrB TolC docking domain, DN and DC subdomains"/>
    <property type="match status" value="2"/>
</dbReference>
<feature type="transmembrane region" description="Helical" evidence="1">
    <location>
        <begin position="12"/>
        <end position="33"/>
    </location>
</feature>
<comment type="caution">
    <text evidence="2">The sequence shown here is derived from an EMBL/GenBank/DDBJ whole genome shotgun (WGS) entry which is preliminary data.</text>
</comment>
<dbReference type="Gene3D" id="3.30.70.1430">
    <property type="entry name" value="Multidrug efflux transporter AcrB pore domain"/>
    <property type="match status" value="2"/>
</dbReference>
<dbReference type="Pfam" id="PF00873">
    <property type="entry name" value="ACR_tran"/>
    <property type="match status" value="1"/>
</dbReference>
<dbReference type="Proteomes" id="UP001595711">
    <property type="component" value="Unassembled WGS sequence"/>
</dbReference>
<organism evidence="2 3">
    <name type="scientific">Ferrovibrio xuzhouensis</name>
    <dbReference type="NCBI Taxonomy" id="1576914"/>
    <lineage>
        <taxon>Bacteria</taxon>
        <taxon>Pseudomonadati</taxon>
        <taxon>Pseudomonadota</taxon>
        <taxon>Alphaproteobacteria</taxon>
        <taxon>Rhodospirillales</taxon>
        <taxon>Rhodospirillaceae</taxon>
        <taxon>Ferrovibrio</taxon>
    </lineage>
</organism>
<dbReference type="PRINTS" id="PR00702">
    <property type="entry name" value="ACRIFLAVINRP"/>
</dbReference>
<feature type="transmembrane region" description="Helical" evidence="1">
    <location>
        <begin position="525"/>
        <end position="545"/>
    </location>
</feature>
<evidence type="ECO:0000313" key="2">
    <source>
        <dbReference type="EMBL" id="MFC3676438.1"/>
    </source>
</evidence>
<dbReference type="Gene3D" id="3.30.70.1320">
    <property type="entry name" value="Multidrug efflux transporter AcrB pore domain like"/>
    <property type="match status" value="1"/>
</dbReference>
<feature type="transmembrane region" description="Helical" evidence="1">
    <location>
        <begin position="333"/>
        <end position="352"/>
    </location>
</feature>
<dbReference type="SUPFAM" id="SSF82693">
    <property type="entry name" value="Multidrug efflux transporter AcrB pore domain, PN1, PN2, PC1 and PC2 subdomains"/>
    <property type="match status" value="3"/>
</dbReference>
<feature type="transmembrane region" description="Helical" evidence="1">
    <location>
        <begin position="359"/>
        <end position="379"/>
    </location>
</feature>
<sequence>MMLSDVSIKRPVFATVISLVLIIFGLFALRSMAVREYPDIDPPVVSVNTIYRGASAEIIESKITQVIEDAVAGIEGIRVITSASREESSAVSIEFNLTRNIDSAANDVRDKVSRVLSKLPEEADPPTIAKTEADARPIVYIAMFSDRLSLLELTDYADRYLVDQLSIVDGVASVNLYGARRYAMRVYLDRMAMAARNVTVQDIEGAIRRQNVELPSGRVESSMREFTVRTESGLRTPAQFRNIVLAEKNGYFVRLGEVAQVELAAEDDRTEQRVNGVTAVGLGIIRQSKANAMEISQGVNAAVERLRASLPAGVTMEVSYDQSKFIAQSIQEVFHALMVALALVIGVIFLFLRSWRATLIPAVAIPVSVIGSFIVIGALGYSINVLTLLALVLAIGLVVDDAIVVLENIHRRIELGEPPLLAALRGARQIGFAVIATTVVLIAVFVPISLMEGNTGRLFREFGISVAASVLFSGFVALTLTPMMCSKLLHPAKDEGRFYRVTERFFVALGNGYGWLLRHALRNPLVVLGLGGVVSLAAWLMFTAIPREFAPIEDRGVFFVSVTGPEGSSYDYTRNNVIAIENALQPIVAQGHATVVQSFVAPAWGGRPSPVNSAFIVVRLKDWDLRDVKQQEIVKQIFPKLLAVTGVRAIAINPPSLGQTGSQAPVQFVLGGPTYELLDAWSDRIVERALLNPNLLGVDKSYKPTRPEIRVEIDRNRAADLGIPVETIGRTLETMLGSREVTQFQREGKQYKVLVQAPQVQRVTPNDLNNIYLRSAGDRLIPLASLVRLDEGASARELNRTDRLRSVTVSASMAPGYTLDQALTYLDGVAAEVLPPEARITYAGQSREFKDTSAAIYLTFALALIIVFLVLAAQFESWIHPTIIIFSVPLAVTGALGALLLTGTTLNIYSQIGIIMLIGLIAKNAILIVEFANQLRDEGREVVEAVTEAATIRLRPILMTTIATIFGAWPLAFASGAGAESRSALGWVIVGGMSFATLLSLFVVPVLYKLLAPYTRPAGFIARRLSELETRPDVDAGRSAAE</sequence>
<reference evidence="3" key="1">
    <citation type="journal article" date="2019" name="Int. J. Syst. Evol. Microbiol.">
        <title>The Global Catalogue of Microorganisms (GCM) 10K type strain sequencing project: providing services to taxonomists for standard genome sequencing and annotation.</title>
        <authorList>
            <consortium name="The Broad Institute Genomics Platform"/>
            <consortium name="The Broad Institute Genome Sequencing Center for Infectious Disease"/>
            <person name="Wu L."/>
            <person name="Ma J."/>
        </authorList>
    </citation>
    <scope>NUCLEOTIDE SEQUENCE [LARGE SCALE GENOMIC DNA]</scope>
    <source>
        <strain evidence="3">KCTC 42182</strain>
    </source>
</reference>
<feature type="transmembrane region" description="Helical" evidence="1">
    <location>
        <begin position="430"/>
        <end position="450"/>
    </location>
</feature>
<feature type="transmembrane region" description="Helical" evidence="1">
    <location>
        <begin position="854"/>
        <end position="871"/>
    </location>
</feature>
<gene>
    <name evidence="2" type="ORF">ACFOOQ_12850</name>
</gene>
<proteinExistence type="predicted"/>
<feature type="transmembrane region" description="Helical" evidence="1">
    <location>
        <begin position="883"/>
        <end position="902"/>
    </location>
</feature>
<evidence type="ECO:0000313" key="3">
    <source>
        <dbReference type="Proteomes" id="UP001595711"/>
    </source>
</evidence>
<keyword evidence="1" id="KW-0472">Membrane</keyword>
<feature type="transmembrane region" description="Helical" evidence="1">
    <location>
        <begin position="952"/>
        <end position="972"/>
    </location>
</feature>
<dbReference type="InterPro" id="IPR027463">
    <property type="entry name" value="AcrB_DN_DC_subdom"/>
</dbReference>
<dbReference type="RefSeq" id="WP_379727055.1">
    <property type="nucleotide sequence ID" value="NZ_JBHRYJ010000002.1"/>
</dbReference>
<protein>
    <submittedName>
        <fullName evidence="2">Efflux RND transporter permease subunit</fullName>
    </submittedName>
</protein>
<feature type="transmembrane region" description="Helical" evidence="1">
    <location>
        <begin position="984"/>
        <end position="1008"/>
    </location>
</feature>
<name>A0ABV7VJX2_9PROT</name>
<feature type="transmembrane region" description="Helical" evidence="1">
    <location>
        <begin position="908"/>
        <end position="931"/>
    </location>
</feature>
<feature type="transmembrane region" description="Helical" evidence="1">
    <location>
        <begin position="462"/>
        <end position="480"/>
    </location>
</feature>
<accession>A0ABV7VJX2</accession>
<dbReference type="Gene3D" id="3.30.70.1440">
    <property type="entry name" value="Multidrug efflux transporter AcrB pore domain"/>
    <property type="match status" value="1"/>
</dbReference>
<dbReference type="Gene3D" id="1.20.1640.10">
    <property type="entry name" value="Multidrug efflux transporter AcrB transmembrane domain"/>
    <property type="match status" value="2"/>
</dbReference>
<keyword evidence="3" id="KW-1185">Reference proteome</keyword>
<evidence type="ECO:0000256" key="1">
    <source>
        <dbReference type="SAM" id="Phobius"/>
    </source>
</evidence>
<dbReference type="Gene3D" id="3.30.2090.10">
    <property type="entry name" value="Multidrug efflux transporter AcrB TolC docking domain, DN and DC subdomains"/>
    <property type="match status" value="2"/>
</dbReference>
<dbReference type="EMBL" id="JBHRYJ010000002">
    <property type="protein sequence ID" value="MFC3676438.1"/>
    <property type="molecule type" value="Genomic_DNA"/>
</dbReference>